<dbReference type="Proteomes" id="UP000224634">
    <property type="component" value="Unassembled WGS sequence"/>
</dbReference>
<evidence type="ECO:0000313" key="2">
    <source>
        <dbReference type="EMBL" id="PGG96899.1"/>
    </source>
</evidence>
<dbReference type="AlphaFoldDB" id="A0A2B7WK34"/>
<gene>
    <name evidence="2" type="ORF">AJ80_09766</name>
</gene>
<dbReference type="EMBL" id="PDNA01000341">
    <property type="protein sequence ID" value="PGG96899.1"/>
    <property type="molecule type" value="Genomic_DNA"/>
</dbReference>
<proteinExistence type="predicted"/>
<accession>A0A2B7WK34</accession>
<reference evidence="2 3" key="1">
    <citation type="submission" date="2017-10" db="EMBL/GenBank/DDBJ databases">
        <title>Comparative genomics in systemic dimorphic fungi from Ajellomycetaceae.</title>
        <authorList>
            <person name="Munoz J.F."/>
            <person name="Mcewen J.G."/>
            <person name="Clay O.K."/>
            <person name="Cuomo C.A."/>
        </authorList>
    </citation>
    <scope>NUCLEOTIDE SEQUENCE [LARGE SCALE GENOMIC DNA]</scope>
    <source>
        <strain evidence="2 3">UAMH7299</strain>
    </source>
</reference>
<feature type="compositionally biased region" description="Basic and acidic residues" evidence="1">
    <location>
        <begin position="1"/>
        <end position="11"/>
    </location>
</feature>
<sequence length="197" mass="22710">MTYSQPERRPGNDGVTTPGRKRRRKQMVGPNPSKPRISSSPSQRRGKTCSNQTNNEYPTPDRRILFETMEIPEPVLLDDDSKAELEELVKIPEYEIRRRPHTALSIVTMNVNPAHVQKIGKHLKLEAPRYIKLYRRDNEGFIGTGPVIAIRVPLDDGRRVDIARDQESPRSELKFGYAYKLPWAPWVSDAVYLLCFR</sequence>
<feature type="region of interest" description="Disordered" evidence="1">
    <location>
        <begin position="1"/>
        <end position="61"/>
    </location>
</feature>
<protein>
    <submittedName>
        <fullName evidence="2">Uncharacterized protein</fullName>
    </submittedName>
</protein>
<organism evidence="2 3">
    <name type="scientific">Polytolypa hystricis (strain UAMH7299)</name>
    <dbReference type="NCBI Taxonomy" id="1447883"/>
    <lineage>
        <taxon>Eukaryota</taxon>
        <taxon>Fungi</taxon>
        <taxon>Dikarya</taxon>
        <taxon>Ascomycota</taxon>
        <taxon>Pezizomycotina</taxon>
        <taxon>Eurotiomycetes</taxon>
        <taxon>Eurotiomycetidae</taxon>
        <taxon>Onygenales</taxon>
        <taxon>Onygenales incertae sedis</taxon>
        <taxon>Polytolypa</taxon>
    </lineage>
</organism>
<comment type="caution">
    <text evidence="2">The sequence shown here is derived from an EMBL/GenBank/DDBJ whole genome shotgun (WGS) entry which is preliminary data.</text>
</comment>
<evidence type="ECO:0000313" key="3">
    <source>
        <dbReference type="Proteomes" id="UP000224634"/>
    </source>
</evidence>
<feature type="compositionally biased region" description="Polar residues" evidence="1">
    <location>
        <begin position="36"/>
        <end position="57"/>
    </location>
</feature>
<name>A0A2B7WK34_POLH7</name>
<evidence type="ECO:0000256" key="1">
    <source>
        <dbReference type="SAM" id="MobiDB-lite"/>
    </source>
</evidence>
<keyword evidence="3" id="KW-1185">Reference proteome</keyword>